<organism evidence="7 8">
    <name type="scientific">Trametes pubescens</name>
    <name type="common">White-rot fungus</name>
    <dbReference type="NCBI Taxonomy" id="154538"/>
    <lineage>
        <taxon>Eukaryota</taxon>
        <taxon>Fungi</taxon>
        <taxon>Dikarya</taxon>
        <taxon>Basidiomycota</taxon>
        <taxon>Agaricomycotina</taxon>
        <taxon>Agaricomycetes</taxon>
        <taxon>Polyporales</taxon>
        <taxon>Polyporaceae</taxon>
        <taxon>Trametes</taxon>
    </lineage>
</organism>
<gene>
    <name evidence="7" type="ORF">TRAPUB_9770</name>
</gene>
<feature type="region of interest" description="Disordered" evidence="5">
    <location>
        <begin position="328"/>
        <end position="392"/>
    </location>
</feature>
<dbReference type="OMA" id="TEWAGER"/>
<keyword evidence="3" id="KW-0862">Zinc</keyword>
<dbReference type="EMBL" id="MNAD01000373">
    <property type="protein sequence ID" value="OJT13671.1"/>
    <property type="molecule type" value="Genomic_DNA"/>
</dbReference>
<comment type="caution">
    <text evidence="7">The sequence shown here is derived from an EMBL/GenBank/DDBJ whole genome shotgun (WGS) entry which is preliminary data.</text>
</comment>
<dbReference type="Proteomes" id="UP000184267">
    <property type="component" value="Unassembled WGS sequence"/>
</dbReference>
<name>A0A1M2W1D8_TRAPU</name>
<evidence type="ECO:0000313" key="7">
    <source>
        <dbReference type="EMBL" id="OJT13671.1"/>
    </source>
</evidence>
<evidence type="ECO:0000256" key="4">
    <source>
        <dbReference type="PROSITE-ProRule" id="PRU00134"/>
    </source>
</evidence>
<accession>A0A1M2W1D8</accession>
<reference evidence="7 8" key="1">
    <citation type="submission" date="2016-10" db="EMBL/GenBank/DDBJ databases">
        <title>Genome sequence of the basidiomycete white-rot fungus Trametes pubescens.</title>
        <authorList>
            <person name="Makela M.R."/>
            <person name="Granchi Z."/>
            <person name="Peng M."/>
            <person name="De Vries R.P."/>
            <person name="Grigoriev I."/>
            <person name="Riley R."/>
            <person name="Hilden K."/>
        </authorList>
    </citation>
    <scope>NUCLEOTIDE SEQUENCE [LARGE SCALE GENOMIC DNA]</scope>
    <source>
        <strain evidence="7 8">FBCC735</strain>
    </source>
</reference>
<proteinExistence type="predicted"/>
<keyword evidence="2 4" id="KW-0863">Zinc-finger</keyword>
<evidence type="ECO:0000256" key="3">
    <source>
        <dbReference type="ARBA" id="ARBA00022833"/>
    </source>
</evidence>
<dbReference type="Pfam" id="PF01753">
    <property type="entry name" value="zf-MYND"/>
    <property type="match status" value="1"/>
</dbReference>
<keyword evidence="8" id="KW-1185">Reference proteome</keyword>
<dbReference type="PROSITE" id="PS50865">
    <property type="entry name" value="ZF_MYND_2"/>
    <property type="match status" value="1"/>
</dbReference>
<keyword evidence="1" id="KW-0479">Metal-binding</keyword>
<evidence type="ECO:0000313" key="8">
    <source>
        <dbReference type="Proteomes" id="UP000184267"/>
    </source>
</evidence>
<evidence type="ECO:0000256" key="1">
    <source>
        <dbReference type="ARBA" id="ARBA00022723"/>
    </source>
</evidence>
<sequence>MPMPMQSSINVLPRLENNQPFYKNMDKYIAAQISCLYDYHVKHDLAQISQSASQHLTEWAGERIIERATNGDPEAIIDMALRYLGGCGTMRQSAEGALYVLDSLLDPACDRDRYLGYLASPTTLAQAHSCAANAHFMKLTASAVQVADMLVDERRFQRPQTAHSNSGGDPALAYLILAVTHANESAKLGLVSPIVLKIGLTARETGAKIGVDMARMGRSRYIRYLWRAVTARLEEIYDEERKKQKKVEDSPNDYVCAAEGCGIRAEGRAALRACAGRCPRDLKPYYCSKECQTKDWSRHKAVCKAGSVGKAPIITDKENALTFFQLVEEEEEESESATQGEEQVDATAHGEEDPADQPLAFGPPPGLTSIVDIPAPNAPGGPIEISSNTLEPEAMTALREGISKLTANDAAS</sequence>
<protein>
    <recommendedName>
        <fullName evidence="6">MYND-type domain-containing protein</fullName>
    </recommendedName>
</protein>
<dbReference type="OrthoDB" id="432970at2759"/>
<evidence type="ECO:0000256" key="2">
    <source>
        <dbReference type="ARBA" id="ARBA00022771"/>
    </source>
</evidence>
<dbReference type="AlphaFoldDB" id="A0A1M2W1D8"/>
<evidence type="ECO:0000256" key="5">
    <source>
        <dbReference type="SAM" id="MobiDB-lite"/>
    </source>
</evidence>
<dbReference type="GO" id="GO:0008270">
    <property type="term" value="F:zinc ion binding"/>
    <property type="evidence" value="ECO:0007669"/>
    <property type="project" value="UniProtKB-KW"/>
</dbReference>
<dbReference type="Gene3D" id="6.10.140.2220">
    <property type="match status" value="1"/>
</dbReference>
<evidence type="ECO:0000259" key="6">
    <source>
        <dbReference type="PROSITE" id="PS50865"/>
    </source>
</evidence>
<feature type="domain" description="MYND-type" evidence="6">
    <location>
        <begin position="258"/>
        <end position="303"/>
    </location>
</feature>
<dbReference type="InterPro" id="IPR002893">
    <property type="entry name" value="Znf_MYND"/>
</dbReference>
<dbReference type="SUPFAM" id="SSF144232">
    <property type="entry name" value="HIT/MYND zinc finger-like"/>
    <property type="match status" value="1"/>
</dbReference>